<protein>
    <submittedName>
        <fullName evidence="2">Uncharacterized protein</fullName>
    </submittedName>
</protein>
<accession>A0AAP0EGC4</accession>
<feature type="compositionally biased region" description="Low complexity" evidence="1">
    <location>
        <begin position="61"/>
        <end position="81"/>
    </location>
</feature>
<feature type="region of interest" description="Disordered" evidence="1">
    <location>
        <begin position="27"/>
        <end position="106"/>
    </location>
</feature>
<keyword evidence="3" id="KW-1185">Reference proteome</keyword>
<comment type="caution">
    <text evidence="2">The sequence shown here is derived from an EMBL/GenBank/DDBJ whole genome shotgun (WGS) entry which is preliminary data.</text>
</comment>
<evidence type="ECO:0000313" key="2">
    <source>
        <dbReference type="EMBL" id="KAK9092965.1"/>
    </source>
</evidence>
<reference evidence="2 3" key="1">
    <citation type="submission" date="2024-01" db="EMBL/GenBank/DDBJ databases">
        <title>Genome assemblies of Stephania.</title>
        <authorList>
            <person name="Yang L."/>
        </authorList>
    </citation>
    <scope>NUCLEOTIDE SEQUENCE [LARGE SCALE GENOMIC DNA]</scope>
    <source>
        <strain evidence="2">YNDBR</strain>
        <tissue evidence="2">Leaf</tissue>
    </source>
</reference>
<organism evidence="2 3">
    <name type="scientific">Stephania yunnanensis</name>
    <dbReference type="NCBI Taxonomy" id="152371"/>
    <lineage>
        <taxon>Eukaryota</taxon>
        <taxon>Viridiplantae</taxon>
        <taxon>Streptophyta</taxon>
        <taxon>Embryophyta</taxon>
        <taxon>Tracheophyta</taxon>
        <taxon>Spermatophyta</taxon>
        <taxon>Magnoliopsida</taxon>
        <taxon>Ranunculales</taxon>
        <taxon>Menispermaceae</taxon>
        <taxon>Menispermoideae</taxon>
        <taxon>Cissampelideae</taxon>
        <taxon>Stephania</taxon>
    </lineage>
</organism>
<gene>
    <name evidence="2" type="ORF">Syun_027876</name>
</gene>
<evidence type="ECO:0000256" key="1">
    <source>
        <dbReference type="SAM" id="MobiDB-lite"/>
    </source>
</evidence>
<dbReference type="EMBL" id="JBBNAF010000012">
    <property type="protein sequence ID" value="KAK9092965.1"/>
    <property type="molecule type" value="Genomic_DNA"/>
</dbReference>
<proteinExistence type="predicted"/>
<name>A0AAP0EGC4_9MAGN</name>
<dbReference type="Proteomes" id="UP001420932">
    <property type="component" value="Unassembled WGS sequence"/>
</dbReference>
<dbReference type="AlphaFoldDB" id="A0AAP0EGC4"/>
<sequence>MYILSLLPFISHSSLSLLSRASNQTLPTATLSPSLPSDHHCPHPASRSYRSHRLPATPSPSRQSVSLFCSSRSSISSLTVTRRPHHPTPHPQLSPSLSLVVPHHPN</sequence>
<evidence type="ECO:0000313" key="3">
    <source>
        <dbReference type="Proteomes" id="UP001420932"/>
    </source>
</evidence>